<keyword evidence="1" id="KW-0472">Membrane</keyword>
<dbReference type="EMBL" id="BAAAVV010000003">
    <property type="protein sequence ID" value="GAA3164399.1"/>
    <property type="molecule type" value="Genomic_DNA"/>
</dbReference>
<accession>A0ABP6P1Q0</accession>
<keyword evidence="1" id="KW-0812">Transmembrane</keyword>
<sequence length="88" mass="9782">MMFWTDHDLSAWGWVGMTLGMVAFWALVIGLTVYLVRGLGRTDQPRATDSPGPERLLSERFARGEIDDAEYASRLATLRGAGRPVVRS</sequence>
<dbReference type="InterPro" id="IPR018649">
    <property type="entry name" value="SHOCT"/>
</dbReference>
<evidence type="ECO:0000256" key="1">
    <source>
        <dbReference type="SAM" id="Phobius"/>
    </source>
</evidence>
<dbReference type="Proteomes" id="UP001499924">
    <property type="component" value="Unassembled WGS sequence"/>
</dbReference>
<feature type="domain" description="SHOCT" evidence="2">
    <location>
        <begin position="54"/>
        <end position="78"/>
    </location>
</feature>
<protein>
    <recommendedName>
        <fullName evidence="2">SHOCT domain-containing protein</fullName>
    </recommendedName>
</protein>
<evidence type="ECO:0000313" key="4">
    <source>
        <dbReference type="Proteomes" id="UP001499924"/>
    </source>
</evidence>
<proteinExistence type="predicted"/>
<keyword evidence="1" id="KW-1133">Transmembrane helix</keyword>
<gene>
    <name evidence="3" type="ORF">GCM10010531_15790</name>
</gene>
<evidence type="ECO:0000259" key="2">
    <source>
        <dbReference type="Pfam" id="PF09851"/>
    </source>
</evidence>
<dbReference type="Pfam" id="PF09851">
    <property type="entry name" value="SHOCT"/>
    <property type="match status" value="1"/>
</dbReference>
<feature type="transmembrane region" description="Helical" evidence="1">
    <location>
        <begin position="12"/>
        <end position="36"/>
    </location>
</feature>
<reference evidence="4" key="1">
    <citation type="journal article" date="2019" name="Int. J. Syst. Evol. Microbiol.">
        <title>The Global Catalogue of Microorganisms (GCM) 10K type strain sequencing project: providing services to taxonomists for standard genome sequencing and annotation.</title>
        <authorList>
            <consortium name="The Broad Institute Genomics Platform"/>
            <consortium name="The Broad Institute Genome Sequencing Center for Infectious Disease"/>
            <person name="Wu L."/>
            <person name="Ma J."/>
        </authorList>
    </citation>
    <scope>NUCLEOTIDE SEQUENCE [LARGE SCALE GENOMIC DNA]</scope>
    <source>
        <strain evidence="4">JCM 15614</strain>
    </source>
</reference>
<evidence type="ECO:0000313" key="3">
    <source>
        <dbReference type="EMBL" id="GAA3164399.1"/>
    </source>
</evidence>
<name>A0ABP6P1Q0_9ACTN</name>
<comment type="caution">
    <text evidence="3">The sequence shown here is derived from an EMBL/GenBank/DDBJ whole genome shotgun (WGS) entry which is preliminary data.</text>
</comment>
<keyword evidence="4" id="KW-1185">Reference proteome</keyword>
<organism evidence="3 4">
    <name type="scientific">Blastococcus jejuensis</name>
    <dbReference type="NCBI Taxonomy" id="351224"/>
    <lineage>
        <taxon>Bacteria</taxon>
        <taxon>Bacillati</taxon>
        <taxon>Actinomycetota</taxon>
        <taxon>Actinomycetes</taxon>
        <taxon>Geodermatophilales</taxon>
        <taxon>Geodermatophilaceae</taxon>
        <taxon>Blastococcus</taxon>
    </lineage>
</organism>